<accession>A0AAN6S087</accession>
<dbReference type="EMBL" id="MU853947">
    <property type="protein sequence ID" value="KAK3935001.1"/>
    <property type="molecule type" value="Genomic_DNA"/>
</dbReference>
<sequence>MARPTPTPYVVGRLLDLTITRTFGDHFYSEQLPVTIEKIFRVTQSPVMVVTFDTRSGPVNAVLKLYDRRFGPNFRTIEGKYSPHTSEDEAIWQEYVRKGMAPEFLDRMEQEQAVSLFPWSPDDYYEDSWVGRAQYEGRLQRRVLECVDTETATYERLTDLQGTYIPTMLAHVYMSQPLPD</sequence>
<feature type="non-terminal residue" evidence="1">
    <location>
        <position position="180"/>
    </location>
</feature>
<reference evidence="2" key="1">
    <citation type="journal article" date="2023" name="Mol. Phylogenet. Evol.">
        <title>Genome-scale phylogeny and comparative genomics of the fungal order Sordariales.</title>
        <authorList>
            <person name="Hensen N."/>
            <person name="Bonometti L."/>
            <person name="Westerberg I."/>
            <person name="Brannstrom I.O."/>
            <person name="Guillou S."/>
            <person name="Cros-Aarteil S."/>
            <person name="Calhoun S."/>
            <person name="Haridas S."/>
            <person name="Kuo A."/>
            <person name="Mondo S."/>
            <person name="Pangilinan J."/>
            <person name="Riley R."/>
            <person name="LaButti K."/>
            <person name="Andreopoulos B."/>
            <person name="Lipzen A."/>
            <person name="Chen C."/>
            <person name="Yan M."/>
            <person name="Daum C."/>
            <person name="Ng V."/>
            <person name="Clum A."/>
            <person name="Steindorff A."/>
            <person name="Ohm R.A."/>
            <person name="Martin F."/>
            <person name="Silar P."/>
            <person name="Natvig D.O."/>
            <person name="Lalanne C."/>
            <person name="Gautier V."/>
            <person name="Ament-Velasquez S.L."/>
            <person name="Kruys A."/>
            <person name="Hutchinson M.I."/>
            <person name="Powell A.J."/>
            <person name="Barry K."/>
            <person name="Miller A.N."/>
            <person name="Grigoriev I.V."/>
            <person name="Debuchy R."/>
            <person name="Gladieux P."/>
            <person name="Hiltunen Thoren M."/>
            <person name="Johannesson H."/>
        </authorList>
    </citation>
    <scope>NUCLEOTIDE SEQUENCE [LARGE SCALE GENOMIC DNA]</scope>
    <source>
        <strain evidence="2">CBS 340.73</strain>
    </source>
</reference>
<dbReference type="AlphaFoldDB" id="A0AAN6S087"/>
<gene>
    <name evidence="1" type="ORF">QBC46DRAFT_220068</name>
</gene>
<protein>
    <submittedName>
        <fullName evidence="1">Uncharacterized protein</fullName>
    </submittedName>
</protein>
<organism evidence="1 2">
    <name type="scientific">Diplogelasinospora grovesii</name>
    <dbReference type="NCBI Taxonomy" id="303347"/>
    <lineage>
        <taxon>Eukaryota</taxon>
        <taxon>Fungi</taxon>
        <taxon>Dikarya</taxon>
        <taxon>Ascomycota</taxon>
        <taxon>Pezizomycotina</taxon>
        <taxon>Sordariomycetes</taxon>
        <taxon>Sordariomycetidae</taxon>
        <taxon>Sordariales</taxon>
        <taxon>Diplogelasinosporaceae</taxon>
        <taxon>Diplogelasinospora</taxon>
    </lineage>
</organism>
<proteinExistence type="predicted"/>
<dbReference type="Proteomes" id="UP001303473">
    <property type="component" value="Unassembled WGS sequence"/>
</dbReference>
<name>A0AAN6S087_9PEZI</name>
<evidence type="ECO:0000313" key="2">
    <source>
        <dbReference type="Proteomes" id="UP001303473"/>
    </source>
</evidence>
<comment type="caution">
    <text evidence="1">The sequence shown here is derived from an EMBL/GenBank/DDBJ whole genome shotgun (WGS) entry which is preliminary data.</text>
</comment>
<keyword evidence="2" id="KW-1185">Reference proteome</keyword>
<evidence type="ECO:0000313" key="1">
    <source>
        <dbReference type="EMBL" id="KAK3935001.1"/>
    </source>
</evidence>